<dbReference type="RefSeq" id="WP_015778859.1">
    <property type="nucleotide sequence ID" value="NC_013170.1"/>
</dbReference>
<dbReference type="KEGG" id="ccu:Ccur_13180"/>
<evidence type="ECO:0000313" key="3">
    <source>
        <dbReference type="EMBL" id="ACU94996.1"/>
    </source>
</evidence>
<evidence type="ECO:0000256" key="1">
    <source>
        <dbReference type="SAM" id="SignalP"/>
    </source>
</evidence>
<dbReference type="HOGENOM" id="CLU_057068_5_0_11"/>
<dbReference type="Pfam" id="PF08666">
    <property type="entry name" value="SAF"/>
    <property type="match status" value="1"/>
</dbReference>
<sequence>MRRKGMLAISLLCGLICALCVSAYLQAEQARFQAQRDEALSRYGGDQVQVCVATRDIAPGETYSSANVELRSWIAELSPRQAVGTVADIEGKQAAGPVSSGEVITTVRCADNTAAIQVPAGKQAVSIAVESSQAVGGSLEAGVQVSVYSASSSGSVAYLCDAQVLAAGTYSAGRMWVTLAVDPAQVQEVIAAARDSSSVYLTLPAEGEVR</sequence>
<feature type="chain" id="PRO_5039551043" evidence="1">
    <location>
        <begin position="24"/>
        <end position="210"/>
    </location>
</feature>
<organism evidence="3 4">
    <name type="scientific">Cryptobacterium curtum (strain ATCC 700683 / DSM 15641 / CCUG 43107 / 12-3)</name>
    <dbReference type="NCBI Taxonomy" id="469378"/>
    <lineage>
        <taxon>Bacteria</taxon>
        <taxon>Bacillati</taxon>
        <taxon>Actinomycetota</taxon>
        <taxon>Coriobacteriia</taxon>
        <taxon>Eggerthellales</taxon>
        <taxon>Eggerthellaceae</taxon>
        <taxon>Cryptobacterium</taxon>
    </lineage>
</organism>
<reference evidence="3 4" key="1">
    <citation type="journal article" date="2009" name="Stand. Genomic Sci.">
        <title>Complete genome sequence of Cryptobacterium curtum type strain (12-3).</title>
        <authorList>
            <person name="Mavrommatis K."/>
            <person name="Pukall R."/>
            <person name="Rohde C."/>
            <person name="Chen F."/>
            <person name="Sims D."/>
            <person name="Brettin T."/>
            <person name="Kuske C."/>
            <person name="Detter J.C."/>
            <person name="Han C."/>
            <person name="Lapidus A."/>
            <person name="Copeland A."/>
            <person name="Glavina Del Rio T."/>
            <person name="Nolan M."/>
            <person name="Lucas S."/>
            <person name="Tice H."/>
            <person name="Cheng J.F."/>
            <person name="Bruce D."/>
            <person name="Goodwin L."/>
            <person name="Pitluck S."/>
            <person name="Ovchinnikova G."/>
            <person name="Pati A."/>
            <person name="Ivanova N."/>
            <person name="Chen A."/>
            <person name="Palaniappan K."/>
            <person name="Chain P."/>
            <person name="D'haeseleer P."/>
            <person name="Goker M."/>
            <person name="Bristow J."/>
            <person name="Eisen J.A."/>
            <person name="Markowitz V."/>
            <person name="Hugenholtz P."/>
            <person name="Rohde M."/>
            <person name="Klenk H.P."/>
            <person name="Kyrpides N.C."/>
        </authorList>
    </citation>
    <scope>NUCLEOTIDE SEQUENCE [LARGE SCALE GENOMIC DNA]</scope>
    <source>
        <strain evidence="4">ATCC 700683 / DSM 15641 / 12-3</strain>
    </source>
</reference>
<feature type="signal peptide" evidence="1">
    <location>
        <begin position="1"/>
        <end position="23"/>
    </location>
</feature>
<keyword evidence="4" id="KW-1185">Reference proteome</keyword>
<dbReference type="Proteomes" id="UP000000954">
    <property type="component" value="Chromosome"/>
</dbReference>
<dbReference type="SMART" id="SM00858">
    <property type="entry name" value="SAF"/>
    <property type="match status" value="1"/>
</dbReference>
<accession>C7ML49</accession>
<evidence type="ECO:0000259" key="2">
    <source>
        <dbReference type="SMART" id="SM00858"/>
    </source>
</evidence>
<keyword evidence="1" id="KW-0732">Signal</keyword>
<dbReference type="EMBL" id="CP001682">
    <property type="protein sequence ID" value="ACU94996.1"/>
    <property type="molecule type" value="Genomic_DNA"/>
</dbReference>
<protein>
    <submittedName>
        <fullName evidence="3">SAF domain-containing protein</fullName>
    </submittedName>
</protein>
<name>C7ML49_CRYCD</name>
<dbReference type="AlphaFoldDB" id="C7ML49"/>
<dbReference type="eggNOG" id="COG3745">
    <property type="taxonomic scope" value="Bacteria"/>
</dbReference>
<proteinExistence type="predicted"/>
<dbReference type="STRING" id="469378.Ccur_13180"/>
<dbReference type="InterPro" id="IPR013974">
    <property type="entry name" value="SAF"/>
</dbReference>
<gene>
    <name evidence="3" type="ordered locus">Ccur_13180</name>
</gene>
<evidence type="ECO:0000313" key="4">
    <source>
        <dbReference type="Proteomes" id="UP000000954"/>
    </source>
</evidence>
<feature type="domain" description="SAF" evidence="2">
    <location>
        <begin position="48"/>
        <end position="110"/>
    </location>
</feature>
<dbReference type="CDD" id="cd11614">
    <property type="entry name" value="SAF_CpaB_FlgA_like"/>
    <property type="match status" value="1"/>
</dbReference>